<sequence>MGDFADIHIWIGGHFDYSEEVTYVGGCKYYFEGVDMDRFWFDDLYELYEKCGGRKTNVNFYHSMPGYPLNMGLQLINRMEDLQILKMVEAYRGVEVPINIYVVEEVDNPLMAMDLEGNILLNEINVHERNDKSMQLVPYEEEKMNKLLSGINFNDEFEAAGTQPSTQFSATVGVTSRKIP</sequence>
<name>A0A2G9G228_9LAMI</name>
<dbReference type="AlphaFoldDB" id="A0A2G9G228"/>
<keyword evidence="3" id="KW-1185">Reference proteome</keyword>
<accession>A0A2G9G228</accession>
<proteinExistence type="predicted"/>
<feature type="domain" description="PB1-like" evidence="1">
    <location>
        <begin position="1"/>
        <end position="103"/>
    </location>
</feature>
<evidence type="ECO:0000259" key="1">
    <source>
        <dbReference type="Pfam" id="PF26130"/>
    </source>
</evidence>
<reference evidence="3" key="1">
    <citation type="journal article" date="2018" name="Gigascience">
        <title>Genome assembly of the Pink Ipe (Handroanthus impetiginosus, Bignoniaceae), a highly valued, ecologically keystone Neotropical timber forest tree.</title>
        <authorList>
            <person name="Silva-Junior O.B."/>
            <person name="Grattapaglia D."/>
            <person name="Novaes E."/>
            <person name="Collevatti R.G."/>
        </authorList>
    </citation>
    <scope>NUCLEOTIDE SEQUENCE [LARGE SCALE GENOMIC DNA]</scope>
    <source>
        <strain evidence="3">cv. UFG-1</strain>
    </source>
</reference>
<organism evidence="2 3">
    <name type="scientific">Handroanthus impetiginosus</name>
    <dbReference type="NCBI Taxonomy" id="429701"/>
    <lineage>
        <taxon>Eukaryota</taxon>
        <taxon>Viridiplantae</taxon>
        <taxon>Streptophyta</taxon>
        <taxon>Embryophyta</taxon>
        <taxon>Tracheophyta</taxon>
        <taxon>Spermatophyta</taxon>
        <taxon>Magnoliopsida</taxon>
        <taxon>eudicotyledons</taxon>
        <taxon>Gunneridae</taxon>
        <taxon>Pentapetalae</taxon>
        <taxon>asterids</taxon>
        <taxon>lamiids</taxon>
        <taxon>Lamiales</taxon>
        <taxon>Bignoniaceae</taxon>
        <taxon>Crescentiina</taxon>
        <taxon>Tabebuia alliance</taxon>
        <taxon>Handroanthus</taxon>
    </lineage>
</organism>
<dbReference type="InterPro" id="IPR058594">
    <property type="entry name" value="PB1-like_dom_pln"/>
</dbReference>
<evidence type="ECO:0000313" key="3">
    <source>
        <dbReference type="Proteomes" id="UP000231279"/>
    </source>
</evidence>
<gene>
    <name evidence="2" type="ORF">CDL12_28315</name>
</gene>
<dbReference type="Pfam" id="PF26130">
    <property type="entry name" value="PB1-like"/>
    <property type="match status" value="1"/>
</dbReference>
<comment type="caution">
    <text evidence="2">The sequence shown here is derived from an EMBL/GenBank/DDBJ whole genome shotgun (WGS) entry which is preliminary data.</text>
</comment>
<evidence type="ECO:0000313" key="2">
    <source>
        <dbReference type="EMBL" id="PIM99194.1"/>
    </source>
</evidence>
<dbReference type="Proteomes" id="UP000231279">
    <property type="component" value="Unassembled WGS sequence"/>
</dbReference>
<dbReference type="EMBL" id="NKXS01007748">
    <property type="protein sequence ID" value="PIM99194.1"/>
    <property type="molecule type" value="Genomic_DNA"/>
</dbReference>
<dbReference type="OrthoDB" id="925862at2759"/>
<protein>
    <recommendedName>
        <fullName evidence="1">PB1-like domain-containing protein</fullName>
    </recommendedName>
</protein>